<dbReference type="PROSITE" id="PS00198">
    <property type="entry name" value="4FE4S_FER_1"/>
    <property type="match status" value="2"/>
</dbReference>
<dbReference type="Pfam" id="PF14697">
    <property type="entry name" value="Fer4_21"/>
    <property type="match status" value="1"/>
</dbReference>
<keyword evidence="7" id="KW-1185">Reference proteome</keyword>
<dbReference type="GO" id="GO:0051539">
    <property type="term" value="F:4 iron, 4 sulfur cluster binding"/>
    <property type="evidence" value="ECO:0007669"/>
    <property type="project" value="UniProtKB-KW"/>
</dbReference>
<keyword evidence="3" id="KW-0408">Iron</keyword>
<accession>A0A1M6Q2G3</accession>
<keyword evidence="4" id="KW-0411">Iron-sulfur</keyword>
<dbReference type="OrthoDB" id="9804603at2"/>
<dbReference type="AlphaFoldDB" id="A0A1M6Q2G3"/>
<evidence type="ECO:0000256" key="1">
    <source>
        <dbReference type="ARBA" id="ARBA00022485"/>
    </source>
</evidence>
<dbReference type="InterPro" id="IPR017896">
    <property type="entry name" value="4Fe4S_Fe-S-bd"/>
</dbReference>
<proteinExistence type="predicted"/>
<keyword evidence="2" id="KW-0479">Metal-binding</keyword>
<dbReference type="PROSITE" id="PS51379">
    <property type="entry name" value="4FE4S_FER_2"/>
    <property type="match status" value="2"/>
</dbReference>
<dbReference type="Gene3D" id="3.30.70.20">
    <property type="match status" value="2"/>
</dbReference>
<dbReference type="PANTHER" id="PTHR43687">
    <property type="entry name" value="ADENYLYLSULFATE REDUCTASE, BETA SUBUNIT"/>
    <property type="match status" value="1"/>
</dbReference>
<dbReference type="SUPFAM" id="SSF54862">
    <property type="entry name" value="4Fe-4S ferredoxins"/>
    <property type="match status" value="1"/>
</dbReference>
<dbReference type="InterPro" id="IPR050572">
    <property type="entry name" value="Fe-S_Ferredoxin"/>
</dbReference>
<dbReference type="RefSeq" id="WP_072850128.1">
    <property type="nucleotide sequence ID" value="NZ_FRAH01000017.1"/>
</dbReference>
<protein>
    <submittedName>
        <fullName evidence="6">4Fe-4S dicluster domain-containing protein</fullName>
    </submittedName>
</protein>
<evidence type="ECO:0000313" key="7">
    <source>
        <dbReference type="Proteomes" id="UP000183975"/>
    </source>
</evidence>
<evidence type="ECO:0000256" key="3">
    <source>
        <dbReference type="ARBA" id="ARBA00023004"/>
    </source>
</evidence>
<feature type="domain" description="4Fe-4S ferredoxin-type" evidence="5">
    <location>
        <begin position="32"/>
        <end position="62"/>
    </location>
</feature>
<evidence type="ECO:0000256" key="2">
    <source>
        <dbReference type="ARBA" id="ARBA00022723"/>
    </source>
</evidence>
<organism evidence="6 7">
    <name type="scientific">Anaerotignum lactatifermentans DSM 14214</name>
    <dbReference type="NCBI Taxonomy" id="1121323"/>
    <lineage>
        <taxon>Bacteria</taxon>
        <taxon>Bacillati</taxon>
        <taxon>Bacillota</taxon>
        <taxon>Clostridia</taxon>
        <taxon>Lachnospirales</taxon>
        <taxon>Anaerotignaceae</taxon>
        <taxon>Anaerotignum</taxon>
    </lineage>
</organism>
<dbReference type="InterPro" id="IPR017900">
    <property type="entry name" value="4Fe4S_Fe_S_CS"/>
</dbReference>
<evidence type="ECO:0000259" key="5">
    <source>
        <dbReference type="PROSITE" id="PS51379"/>
    </source>
</evidence>
<dbReference type="EMBL" id="FRAH01000017">
    <property type="protein sequence ID" value="SHK14307.1"/>
    <property type="molecule type" value="Genomic_DNA"/>
</dbReference>
<name>A0A1M6Q2G3_9FIRM</name>
<sequence>MAKRKANVQIKECVACGTCVKVCPVGAISVYKGLYADVSAKCVGCGRCAAVCPASVIEMQEVTP</sequence>
<feature type="domain" description="4Fe-4S ferredoxin-type" evidence="5">
    <location>
        <begin position="4"/>
        <end position="30"/>
    </location>
</feature>
<keyword evidence="1" id="KW-0004">4Fe-4S</keyword>
<dbReference type="Proteomes" id="UP000183975">
    <property type="component" value="Unassembled WGS sequence"/>
</dbReference>
<dbReference type="GO" id="GO:0046872">
    <property type="term" value="F:metal ion binding"/>
    <property type="evidence" value="ECO:0007669"/>
    <property type="project" value="UniProtKB-KW"/>
</dbReference>
<evidence type="ECO:0000256" key="4">
    <source>
        <dbReference type="ARBA" id="ARBA00023014"/>
    </source>
</evidence>
<evidence type="ECO:0000313" key="6">
    <source>
        <dbReference type="EMBL" id="SHK14307.1"/>
    </source>
</evidence>
<dbReference type="PANTHER" id="PTHR43687:SF1">
    <property type="entry name" value="FERREDOXIN III"/>
    <property type="match status" value="1"/>
</dbReference>
<reference evidence="6 7" key="1">
    <citation type="submission" date="2016-11" db="EMBL/GenBank/DDBJ databases">
        <authorList>
            <person name="Jaros S."/>
            <person name="Januszkiewicz K."/>
            <person name="Wedrychowicz H."/>
        </authorList>
    </citation>
    <scope>NUCLEOTIDE SEQUENCE [LARGE SCALE GENOMIC DNA]</scope>
    <source>
        <strain evidence="6 7">DSM 14214</strain>
    </source>
</reference>
<gene>
    <name evidence="6" type="ORF">SAMN02745138_01221</name>
</gene>